<dbReference type="EMBL" id="JACHHU010000006">
    <property type="protein sequence ID" value="MBB6542632.1"/>
    <property type="molecule type" value="Genomic_DNA"/>
</dbReference>
<protein>
    <submittedName>
        <fullName evidence="3">Enoyl-CoA hydratase/carnithine racemase</fullName>
    </submittedName>
</protein>
<evidence type="ECO:0000313" key="3">
    <source>
        <dbReference type="EMBL" id="MBB6542632.1"/>
    </source>
</evidence>
<name>A0A7X0NFQ6_9GAMM</name>
<dbReference type="PANTHER" id="PTHR43149:SF1">
    <property type="entry name" value="DELTA(3,5)-DELTA(2,4)-DIENOYL-COA ISOMERASE, MITOCHONDRIAL"/>
    <property type="match status" value="1"/>
</dbReference>
<organism evidence="3 4">
    <name type="scientific">Thalassotalea piscium</name>
    <dbReference type="NCBI Taxonomy" id="1230533"/>
    <lineage>
        <taxon>Bacteria</taxon>
        <taxon>Pseudomonadati</taxon>
        <taxon>Pseudomonadota</taxon>
        <taxon>Gammaproteobacteria</taxon>
        <taxon>Alteromonadales</taxon>
        <taxon>Colwelliaceae</taxon>
        <taxon>Thalassotalea</taxon>
    </lineage>
</organism>
<evidence type="ECO:0000256" key="1">
    <source>
        <dbReference type="ARBA" id="ARBA00005254"/>
    </source>
</evidence>
<reference evidence="3 4" key="1">
    <citation type="submission" date="2020-08" db="EMBL/GenBank/DDBJ databases">
        <title>Genomic Encyclopedia of Type Strains, Phase IV (KMG-IV): sequencing the most valuable type-strain genomes for metagenomic binning, comparative biology and taxonomic classification.</title>
        <authorList>
            <person name="Goeker M."/>
        </authorList>
    </citation>
    <scope>NUCLEOTIDE SEQUENCE [LARGE SCALE GENOMIC DNA]</scope>
    <source>
        <strain evidence="3 4">DSM 26287</strain>
    </source>
</reference>
<evidence type="ECO:0000313" key="4">
    <source>
        <dbReference type="Proteomes" id="UP000537141"/>
    </source>
</evidence>
<dbReference type="Pfam" id="PF00378">
    <property type="entry name" value="ECH_1"/>
    <property type="match status" value="1"/>
</dbReference>
<dbReference type="CDD" id="cd06558">
    <property type="entry name" value="crotonase-like"/>
    <property type="match status" value="1"/>
</dbReference>
<dbReference type="InterPro" id="IPR018376">
    <property type="entry name" value="Enoyl-CoA_hyd/isom_CS"/>
</dbReference>
<dbReference type="AlphaFoldDB" id="A0A7X0NFQ6"/>
<comment type="similarity">
    <text evidence="1 2">Belongs to the enoyl-CoA hydratase/isomerase family.</text>
</comment>
<dbReference type="PROSITE" id="PS00166">
    <property type="entry name" value="ENOYL_COA_HYDRATASE"/>
    <property type="match status" value="1"/>
</dbReference>
<dbReference type="InterPro" id="IPR001753">
    <property type="entry name" value="Enoyl-CoA_hydra/iso"/>
</dbReference>
<dbReference type="InterPro" id="IPR045002">
    <property type="entry name" value="Ech1-like"/>
</dbReference>
<dbReference type="InterPro" id="IPR029045">
    <property type="entry name" value="ClpP/crotonase-like_dom_sf"/>
</dbReference>
<dbReference type="NCBIfam" id="NF005699">
    <property type="entry name" value="PRK07509.1"/>
    <property type="match status" value="1"/>
</dbReference>
<accession>A0A7X0NFQ6</accession>
<evidence type="ECO:0000256" key="2">
    <source>
        <dbReference type="RuleBase" id="RU003707"/>
    </source>
</evidence>
<sequence>MNDRVKLTIKNNIAYAALARPEKLNAIDMAMFIAIDKTIKQLKKNREIRAVILTAEGENFCSGLDVKSVLSSSRYALRLLFKLLPWRANLAQRVSTGWRDIPVPVIAVINGKCWGGGLQIAMGADFVVANTNAEFSIMEGRWGLIPDMGGTLAFREKASLAAIKELAMTAKIVSAQEAQSLGLVSHVNSKPEVVAQSLIASFIHQSPDSVAGCKKLYNKSWWSSPGWALFRESWYQIKVIMGKNSRIKRYNQLNPDKVKAFAKRENW</sequence>
<dbReference type="Proteomes" id="UP000537141">
    <property type="component" value="Unassembled WGS sequence"/>
</dbReference>
<proteinExistence type="inferred from homology"/>
<dbReference type="PANTHER" id="PTHR43149">
    <property type="entry name" value="ENOYL-COA HYDRATASE"/>
    <property type="match status" value="1"/>
</dbReference>
<dbReference type="GO" id="GO:0016853">
    <property type="term" value="F:isomerase activity"/>
    <property type="evidence" value="ECO:0007669"/>
    <property type="project" value="InterPro"/>
</dbReference>
<dbReference type="RefSeq" id="WP_221435146.1">
    <property type="nucleotide sequence ID" value="NZ_AP027362.1"/>
</dbReference>
<keyword evidence="4" id="KW-1185">Reference proteome</keyword>
<gene>
    <name evidence="3" type="ORF">HNQ55_001131</name>
</gene>
<dbReference type="Gene3D" id="3.90.226.10">
    <property type="entry name" value="2-enoyl-CoA Hydratase, Chain A, domain 1"/>
    <property type="match status" value="1"/>
</dbReference>
<comment type="caution">
    <text evidence="3">The sequence shown here is derived from an EMBL/GenBank/DDBJ whole genome shotgun (WGS) entry which is preliminary data.</text>
</comment>
<dbReference type="SUPFAM" id="SSF52096">
    <property type="entry name" value="ClpP/crotonase"/>
    <property type="match status" value="1"/>
</dbReference>